<proteinExistence type="predicted"/>
<name>A0A7C4RVC5_9BACT</name>
<sequence>MEIAENLGIPTVVYMLEVSYNGEYFKVKHKLDDLYKVILAKPLCLITFTRDLNVPRYIVCTVSRDLQKRINVLKR</sequence>
<accession>A0A7C4RVC5</accession>
<dbReference type="AlphaFoldDB" id="A0A7C4RVC5"/>
<dbReference type="InterPro" id="IPR014729">
    <property type="entry name" value="Rossmann-like_a/b/a_fold"/>
</dbReference>
<organism evidence="1">
    <name type="scientific">Fervidobacterium thailandense</name>
    <dbReference type="NCBI Taxonomy" id="1008305"/>
    <lineage>
        <taxon>Bacteria</taxon>
        <taxon>Thermotogati</taxon>
        <taxon>Thermotogota</taxon>
        <taxon>Thermotogae</taxon>
        <taxon>Thermotogales</taxon>
        <taxon>Fervidobacteriaceae</taxon>
        <taxon>Fervidobacterium</taxon>
    </lineage>
</organism>
<comment type="caution">
    <text evidence="1">The sequence shown here is derived from an EMBL/GenBank/DDBJ whole genome shotgun (WGS) entry which is preliminary data.</text>
</comment>
<dbReference type="Gene3D" id="3.40.50.620">
    <property type="entry name" value="HUPs"/>
    <property type="match status" value="1"/>
</dbReference>
<gene>
    <name evidence="1" type="ORF">ENT77_02535</name>
</gene>
<evidence type="ECO:0000313" key="1">
    <source>
        <dbReference type="EMBL" id="HGU40058.1"/>
    </source>
</evidence>
<dbReference type="EMBL" id="DSZY01000012">
    <property type="protein sequence ID" value="HGU40058.1"/>
    <property type="molecule type" value="Genomic_DNA"/>
</dbReference>
<reference evidence="1" key="1">
    <citation type="journal article" date="2020" name="mSystems">
        <title>Genome- and Community-Level Interaction Insights into Carbon Utilization and Element Cycling Functions of Hydrothermarchaeota in Hydrothermal Sediment.</title>
        <authorList>
            <person name="Zhou Z."/>
            <person name="Liu Y."/>
            <person name="Xu W."/>
            <person name="Pan J."/>
            <person name="Luo Z.H."/>
            <person name="Li M."/>
        </authorList>
    </citation>
    <scope>NUCLEOTIDE SEQUENCE [LARGE SCALE GENOMIC DNA]</scope>
    <source>
        <strain evidence="1">SpSt-609</strain>
    </source>
</reference>
<dbReference type="SUPFAM" id="SSF52402">
    <property type="entry name" value="Adenine nucleotide alpha hydrolases-like"/>
    <property type="match status" value="1"/>
</dbReference>
<protein>
    <submittedName>
        <fullName evidence="1">Uncharacterized protein</fullName>
    </submittedName>
</protein>